<dbReference type="EMBL" id="LUEZ02000005">
    <property type="protein sequence ID" value="RDB30451.1"/>
    <property type="molecule type" value="Genomic_DNA"/>
</dbReference>
<dbReference type="Proteomes" id="UP000076154">
    <property type="component" value="Unassembled WGS sequence"/>
</dbReference>
<protein>
    <submittedName>
        <fullName evidence="2">Uncharacterized protein</fullName>
    </submittedName>
</protein>
<feature type="transmembrane region" description="Helical" evidence="1">
    <location>
        <begin position="144"/>
        <end position="168"/>
    </location>
</feature>
<feature type="transmembrane region" description="Helical" evidence="1">
    <location>
        <begin position="405"/>
        <end position="428"/>
    </location>
</feature>
<reference evidence="2" key="1">
    <citation type="submission" date="2018-04" db="EMBL/GenBank/DDBJ databases">
        <title>Whole genome sequencing of Hypsizygus marmoreus.</title>
        <authorList>
            <person name="Choi I.-G."/>
            <person name="Min B."/>
            <person name="Kim J.-G."/>
            <person name="Kim S."/>
            <person name="Oh Y.-L."/>
            <person name="Kong W.-S."/>
            <person name="Park H."/>
            <person name="Jeong J."/>
            <person name="Song E.-S."/>
        </authorList>
    </citation>
    <scope>NUCLEOTIDE SEQUENCE [LARGE SCALE GENOMIC DNA]</scope>
    <source>
        <strain evidence="2">51987-8</strain>
    </source>
</reference>
<evidence type="ECO:0000256" key="1">
    <source>
        <dbReference type="SAM" id="Phobius"/>
    </source>
</evidence>
<keyword evidence="1" id="KW-0812">Transmembrane</keyword>
<keyword evidence="1" id="KW-0472">Membrane</keyword>
<name>A0A369K767_HYPMA</name>
<dbReference type="InParanoid" id="A0A369K767"/>
<keyword evidence="1" id="KW-1133">Transmembrane helix</keyword>
<feature type="transmembrane region" description="Helical" evidence="1">
    <location>
        <begin position="448"/>
        <end position="472"/>
    </location>
</feature>
<keyword evidence="3" id="KW-1185">Reference proteome</keyword>
<evidence type="ECO:0000313" key="3">
    <source>
        <dbReference type="Proteomes" id="UP000076154"/>
    </source>
</evidence>
<comment type="caution">
    <text evidence="2">The sequence shown here is derived from an EMBL/GenBank/DDBJ whole genome shotgun (WGS) entry which is preliminary data.</text>
</comment>
<proteinExistence type="predicted"/>
<gene>
    <name evidence="2" type="ORF">Hypma_007104</name>
</gene>
<evidence type="ECO:0000313" key="2">
    <source>
        <dbReference type="EMBL" id="RDB30451.1"/>
    </source>
</evidence>
<dbReference type="AlphaFoldDB" id="A0A369K767"/>
<accession>A0A369K767</accession>
<dbReference type="OrthoDB" id="3029622at2759"/>
<feature type="transmembrane region" description="Helical" evidence="1">
    <location>
        <begin position="58"/>
        <end position="89"/>
    </location>
</feature>
<feature type="transmembrane region" description="Helical" evidence="1">
    <location>
        <begin position="273"/>
        <end position="290"/>
    </location>
</feature>
<feature type="transmembrane region" description="Helical" evidence="1">
    <location>
        <begin position="188"/>
        <end position="210"/>
    </location>
</feature>
<feature type="transmembrane region" description="Helical" evidence="1">
    <location>
        <begin position="230"/>
        <end position="253"/>
    </location>
</feature>
<organism evidence="2 3">
    <name type="scientific">Hypsizygus marmoreus</name>
    <name type="common">White beech mushroom</name>
    <name type="synonym">Agaricus marmoreus</name>
    <dbReference type="NCBI Taxonomy" id="39966"/>
    <lineage>
        <taxon>Eukaryota</taxon>
        <taxon>Fungi</taxon>
        <taxon>Dikarya</taxon>
        <taxon>Basidiomycota</taxon>
        <taxon>Agaricomycotina</taxon>
        <taxon>Agaricomycetes</taxon>
        <taxon>Agaricomycetidae</taxon>
        <taxon>Agaricales</taxon>
        <taxon>Tricholomatineae</taxon>
        <taxon>Lyophyllaceae</taxon>
        <taxon>Hypsizygus</taxon>
    </lineage>
</organism>
<sequence>MSTSEQNDLLQHVGFLLLDNFCTTTTCTLLYGVFIFLFSMSSASLLRRGLEYRPTQAVLLLTVISFVTATMLWVGTTAVLAIQIHTIFVANLDVPLLERYSVISTHNTYPLRIVTTWASGILPIISDIVVIWRAWIIFFQNRRWVMIGPLVLLLGTIATTLASQILFLRLNQPTVGEGIRNLLNLLSGISIGLSLGTNASATLAIGFALWSHRGNSFPMTRLRLLAQNILFILVESGVLYFVLQLITLILILYPPQAVPPGSAADIAGTIFYAAYYFVSAMYPTIVVVLVNQQRSFVNTWGFTIDELNTRERNSSAGRPLAVPTTKVTELETTTLLAADIAGLAIQVRSTLVDNTDVPLDERFDLTNHKAFHVQVVPVWATAILPIISDTVVIWRCWVVFFEIRWVMIGPLLLLLGTIANTAVYLALISNVNALSEATRNVASLPNTLSVVNLVLSLSTNALATGMIGYKLWTHRRFITKMLGPGRQYSRAQNVLVLLVESGVVYFALQLVVLVLTVSPSVVVSGSTQDIAIDVFQNTYIELSAMYSTIVVLLVNNQRSFVDTCGFTNVDLNDPQTHDSRPAMVGHLSFRAALSTIASNGVLLEAQNPTGENATGIEPGVLAMQDGTMDLEKRQVTTAPF</sequence>
<feature type="transmembrane region" description="Helical" evidence="1">
    <location>
        <begin position="109"/>
        <end position="132"/>
    </location>
</feature>
<feature type="transmembrane region" description="Helical" evidence="1">
    <location>
        <begin position="493"/>
        <end position="517"/>
    </location>
</feature>